<keyword evidence="1" id="KW-0472">Membrane</keyword>
<keyword evidence="1" id="KW-1133">Transmembrane helix</keyword>
<dbReference type="EMBL" id="JAUJWV010000003">
    <property type="protein sequence ID" value="MDN7243057.1"/>
    <property type="molecule type" value="Genomic_DNA"/>
</dbReference>
<dbReference type="InterPro" id="IPR008993">
    <property type="entry name" value="TIMP-like_OB-fold"/>
</dbReference>
<protein>
    <recommendedName>
        <fullName evidence="5">Tissue inhibitor of metalloproteinase</fullName>
    </recommendedName>
</protein>
<dbReference type="Gene3D" id="2.40.50.120">
    <property type="match status" value="1"/>
</dbReference>
<evidence type="ECO:0008006" key="5">
    <source>
        <dbReference type="Google" id="ProtNLM"/>
    </source>
</evidence>
<feature type="transmembrane region" description="Helical" evidence="1">
    <location>
        <begin position="162"/>
        <end position="181"/>
    </location>
</feature>
<feature type="chain" id="PRO_5045880763" description="Tissue inhibitor of metalloproteinase" evidence="2">
    <location>
        <begin position="20"/>
        <end position="186"/>
    </location>
</feature>
<evidence type="ECO:0000256" key="2">
    <source>
        <dbReference type="SAM" id="SignalP"/>
    </source>
</evidence>
<sequence>MKKACLLVLIAVIFAGVFSFPTAPKACSCAQSPGVEDEVSRSKAVFAGTVLNVQEKRPFFGAPSKSALFEVEEIWKGVEQSQIIVRTGSGDGDCGSEFQEGAAYLVYAGEPSLYSGFHEFETVICSRTSELGSAQEDLAVLGAGTPPTEQVNLASQENRQTIFMWIVSFLIVGVSAVYILLKRKKA</sequence>
<evidence type="ECO:0000313" key="4">
    <source>
        <dbReference type="Proteomes" id="UP001172055"/>
    </source>
</evidence>
<keyword evidence="4" id="KW-1185">Reference proteome</keyword>
<evidence type="ECO:0000256" key="1">
    <source>
        <dbReference type="SAM" id="Phobius"/>
    </source>
</evidence>
<reference evidence="3 4" key="1">
    <citation type="submission" date="2023-06" db="EMBL/GenBank/DDBJ databases">
        <title>Novel species in genus Planococcus.</title>
        <authorList>
            <person name="Ning S."/>
        </authorList>
    </citation>
    <scope>NUCLEOTIDE SEQUENCE [LARGE SCALE GENOMIC DNA]</scope>
    <source>
        <strain evidence="3 4">N028</strain>
    </source>
</reference>
<keyword evidence="2" id="KW-0732">Signal</keyword>
<name>A0ABT8N591_9BACL</name>
<evidence type="ECO:0000313" key="3">
    <source>
        <dbReference type="EMBL" id="MDN7243057.1"/>
    </source>
</evidence>
<keyword evidence="1" id="KW-0812">Transmembrane</keyword>
<feature type="signal peptide" evidence="2">
    <location>
        <begin position="1"/>
        <end position="19"/>
    </location>
</feature>
<dbReference type="SUPFAM" id="SSF50242">
    <property type="entry name" value="TIMP-like"/>
    <property type="match status" value="1"/>
</dbReference>
<gene>
    <name evidence="3" type="ORF">QWY14_14735</name>
</gene>
<dbReference type="RefSeq" id="WP_300986795.1">
    <property type="nucleotide sequence ID" value="NZ_CP129236.1"/>
</dbReference>
<comment type="caution">
    <text evidence="3">The sequence shown here is derived from an EMBL/GenBank/DDBJ whole genome shotgun (WGS) entry which is preliminary data.</text>
</comment>
<proteinExistence type="predicted"/>
<organism evidence="3 4">
    <name type="scientific">Planococcus shixiaomingii</name>
    <dbReference type="NCBI Taxonomy" id="3058393"/>
    <lineage>
        <taxon>Bacteria</taxon>
        <taxon>Bacillati</taxon>
        <taxon>Bacillota</taxon>
        <taxon>Bacilli</taxon>
        <taxon>Bacillales</taxon>
        <taxon>Caryophanaceae</taxon>
        <taxon>Planococcus</taxon>
    </lineage>
</organism>
<dbReference type="Proteomes" id="UP001172055">
    <property type="component" value="Unassembled WGS sequence"/>
</dbReference>
<accession>A0ABT8N591</accession>